<feature type="region of interest" description="Disordered" evidence="5">
    <location>
        <begin position="1099"/>
        <end position="1129"/>
    </location>
</feature>
<feature type="compositionally biased region" description="Pro residues" evidence="5">
    <location>
        <begin position="1118"/>
        <end position="1128"/>
    </location>
</feature>
<feature type="compositionally biased region" description="Low complexity" evidence="5">
    <location>
        <begin position="1253"/>
        <end position="1273"/>
    </location>
</feature>
<dbReference type="GO" id="GO:0006298">
    <property type="term" value="P:mismatch repair"/>
    <property type="evidence" value="ECO:0007669"/>
    <property type="project" value="InterPro"/>
</dbReference>
<dbReference type="Pfam" id="PF01624">
    <property type="entry name" value="MutS_I"/>
    <property type="match status" value="1"/>
</dbReference>
<sequence>MIGFVKGLTSGASFKGLIGGHGTPHSLMRRSLAMTARPSGQCCRLACTKASGVGLGEAQLPTQTGTRRWALGSLAHWHRSRLLSDAMVAGRASCRDHVTMQASPKSPQPVSEEVEEYWSSILEGVEKPAARKLVKLLDPRQPMGLPAPKVEESNAKRSGPGKVPLLRFFLATKAKYPMHVLLVRVGEFFETVGIDAVLLVQHAGLNPMGDPESTGALPRAGCPRQNLRRTVSDLVEGAGLSVVVCEEEPEAYSYGSVRARQKTRYVAAVVTPAAPHLLLGLGGGDADVTLESVPPVLGLSPSVGGYTLMEVQPELRRLVVTEGLTEDAIHSRLYEGGLVPPLFLHTPPGPSDARLGEAGAEAEWELRIRELFRHQVGAVVKYEAADPVEGMLTMLRRQLNLDPSLPFTTTRSIASDRPRPLYFSSAVNLGLHKSRGVPPLLDCVLGPGAPLPSRRWLRRLLLLPPPPAVGLAVHRACTALRDTHAALPEFTVTAAANLVLKIEQRQASDVFYRELAELCWAVEQTCSDPAHAELADALLTVSQMETGLLFGREELAEATRSTQQLIHEVIEPHPGPGPSPVNSEDAGSSPSTSGGLEVMAAFIRKNEDFRGKVKADRLPAVHTAVMNAGLRLEKELRAIYEPLLEASVRAGDPVKLRPMLRLDEHNNAVWLRLPRACSALHLADELGLWHPKDRMGKSEPGAHSHSAVDSATDDYRRACSEASRAVRRELDDLAARLQPSLPLLVTASMLSMMAAALEGHVREASRRGWQLPTLAYGPDAAVRARAGDAGLVAPPLPPAPLSVRDMWPYWLQPRGAGASAAVFNSFDMAGLFLLTGPNMAGKSTLLRSTAAVALLGACGLAVPARAARLPYLDAFMLRNFSADSPLEGRSSFAVEMTEMRYVLEDASPHSLVLVDELGKGTEARAGAALAGALLESLDATGCRGVFATHLHPLLELPLRLRATCRMRMATCTDASGARRPTLRMVPGSSTESLALEVARAQRLPARVLERAAALYADVQALHAAPEGGRGRLDDDDDEAAGRSGDAAVAAGRGIATDLTETRGLEPASAPATLKLRSLAEAGELLAQTASRVLEQLGAPGAASAGRSPAPAIDALSPPESPGPTPAPALSPLAVVRAGQTPPPRTVGLSCVYVVRRTDGWFYVGSTDSIKERLATHRRRSGASRVRDPQAEAVYMTVTGGEGAGSSARAIEAATIHALRTADFPLLSSADARLRQNPSFGTANGAGLVISQEAASGQEAASSQEAAGSRRASSWVVESEAPF</sequence>
<feature type="compositionally biased region" description="Low complexity" evidence="5">
    <location>
        <begin position="1041"/>
        <end position="1053"/>
    </location>
</feature>
<dbReference type="PROSITE" id="PS00486">
    <property type="entry name" value="DNA_MISMATCH_REPAIR_2"/>
    <property type="match status" value="1"/>
</dbReference>
<keyword evidence="4" id="KW-0238">DNA-binding</keyword>
<dbReference type="Gene3D" id="3.40.50.300">
    <property type="entry name" value="P-loop containing nucleotide triphosphate hydrolases"/>
    <property type="match status" value="1"/>
</dbReference>
<evidence type="ECO:0000256" key="4">
    <source>
        <dbReference type="ARBA" id="ARBA00023125"/>
    </source>
</evidence>
<dbReference type="InterPro" id="IPR035901">
    <property type="entry name" value="GIY-YIG_endonuc_sf"/>
</dbReference>
<feature type="domain" description="DNA mismatch repair proteins mutS family" evidence="6">
    <location>
        <begin position="910"/>
        <end position="926"/>
    </location>
</feature>
<evidence type="ECO:0000256" key="1">
    <source>
        <dbReference type="ARBA" id="ARBA00022741"/>
    </source>
</evidence>
<dbReference type="GO" id="GO:0030983">
    <property type="term" value="F:mismatched DNA binding"/>
    <property type="evidence" value="ECO:0007669"/>
    <property type="project" value="InterPro"/>
</dbReference>
<dbReference type="InterPro" id="IPR007695">
    <property type="entry name" value="DNA_mismatch_repair_MutS-lik_N"/>
</dbReference>
<proteinExistence type="predicted"/>
<feature type="region of interest" description="Disordered" evidence="5">
    <location>
        <begin position="1253"/>
        <end position="1282"/>
    </location>
</feature>
<dbReference type="InterPro" id="IPR016151">
    <property type="entry name" value="DNA_mismatch_repair_MutS_N"/>
</dbReference>
<keyword evidence="2" id="KW-0227">DNA damage</keyword>
<dbReference type="Gene3D" id="3.40.1440.10">
    <property type="entry name" value="GIY-YIG endonuclease"/>
    <property type="match status" value="1"/>
</dbReference>
<evidence type="ECO:0000256" key="3">
    <source>
        <dbReference type="ARBA" id="ARBA00022840"/>
    </source>
</evidence>
<dbReference type="SUPFAM" id="SSF52540">
    <property type="entry name" value="P-loop containing nucleoside triphosphate hydrolases"/>
    <property type="match status" value="1"/>
</dbReference>
<organism evidence="7">
    <name type="scientific">Auxenochlorella protothecoides</name>
    <name type="common">Green microalga</name>
    <name type="synonym">Chlorella protothecoides</name>
    <dbReference type="NCBI Taxonomy" id="3075"/>
    <lineage>
        <taxon>Eukaryota</taxon>
        <taxon>Viridiplantae</taxon>
        <taxon>Chlorophyta</taxon>
        <taxon>core chlorophytes</taxon>
        <taxon>Trebouxiophyceae</taxon>
        <taxon>Chlorellales</taxon>
        <taxon>Chlorellaceae</taxon>
        <taxon>Auxenochlorella</taxon>
    </lineage>
</organism>
<keyword evidence="3" id="KW-0067">ATP-binding</keyword>
<dbReference type="PANTHER" id="PTHR48448">
    <property type="entry name" value="MUTL PROTEIN ISOFORM 1"/>
    <property type="match status" value="1"/>
</dbReference>
<name>A0A1D2A4G0_AUXPR</name>
<reference evidence="7" key="1">
    <citation type="submission" date="2015-08" db="EMBL/GenBank/DDBJ databases">
        <authorList>
            <person name="Babu N.S."/>
            <person name="Beckwith C.J."/>
            <person name="Beseler K.G."/>
            <person name="Brison A."/>
            <person name="Carone J.V."/>
            <person name="Caskin T.P."/>
            <person name="Diamond M."/>
            <person name="Durham M.E."/>
            <person name="Foxe J.M."/>
            <person name="Go M."/>
            <person name="Henderson B.A."/>
            <person name="Jones I.B."/>
            <person name="McGettigan J.A."/>
            <person name="Micheletti S.J."/>
            <person name="Nasrallah M.E."/>
            <person name="Ortiz D."/>
            <person name="Piller C.R."/>
            <person name="Privatt S.R."/>
            <person name="Schneider S.L."/>
            <person name="Sharp S."/>
            <person name="Smith T.C."/>
            <person name="Stanton J.D."/>
            <person name="Ullery H.E."/>
            <person name="Wilson R.J."/>
            <person name="Serrano M.G."/>
            <person name="Buck G."/>
            <person name="Lee V."/>
            <person name="Wang Y."/>
            <person name="Carvalho R."/>
            <person name="Voegtly L."/>
            <person name="Shi R."/>
            <person name="Duckworth R."/>
            <person name="Johnson A."/>
            <person name="Loviza R."/>
            <person name="Walstead R."/>
            <person name="Shah Z."/>
            <person name="Kiflezghi M."/>
            <person name="Wade K."/>
            <person name="Ball S.L."/>
            <person name="Bradley K.W."/>
            <person name="Asai D.J."/>
            <person name="Bowman C.A."/>
            <person name="Russell D.A."/>
            <person name="Pope W.H."/>
            <person name="Jacobs-Sera D."/>
            <person name="Hendrix R.W."/>
            <person name="Hatfull G.F."/>
        </authorList>
    </citation>
    <scope>NUCLEOTIDE SEQUENCE</scope>
</reference>
<dbReference type="SUPFAM" id="SSF55271">
    <property type="entry name" value="DNA repair protein MutS, domain I"/>
    <property type="match status" value="1"/>
</dbReference>
<evidence type="ECO:0000256" key="5">
    <source>
        <dbReference type="SAM" id="MobiDB-lite"/>
    </source>
</evidence>
<dbReference type="InterPro" id="IPR000432">
    <property type="entry name" value="DNA_mismatch_repair_MutS_C"/>
</dbReference>
<dbReference type="EMBL" id="GDKF01004552">
    <property type="protein sequence ID" value="JAT74070.1"/>
    <property type="molecule type" value="Transcribed_RNA"/>
</dbReference>
<dbReference type="PANTHER" id="PTHR48448:SF1">
    <property type="entry name" value="MUTL PROTEIN ISOFORM 1"/>
    <property type="match status" value="1"/>
</dbReference>
<dbReference type="SMART" id="SM00534">
    <property type="entry name" value="MUTSac"/>
    <property type="match status" value="1"/>
</dbReference>
<protein>
    <recommendedName>
        <fullName evidence="6">DNA mismatch repair proteins mutS family domain-containing protein</fullName>
    </recommendedName>
</protein>
<feature type="region of interest" description="Disordered" evidence="5">
    <location>
        <begin position="1025"/>
        <end position="1065"/>
    </location>
</feature>
<evidence type="ECO:0000256" key="2">
    <source>
        <dbReference type="ARBA" id="ARBA00022763"/>
    </source>
</evidence>
<dbReference type="InterPro" id="IPR053276">
    <property type="entry name" value="MtDNA_mismatch_repair_MutS"/>
</dbReference>
<feature type="compositionally biased region" description="Polar residues" evidence="5">
    <location>
        <begin position="580"/>
        <end position="593"/>
    </location>
</feature>
<dbReference type="InterPro" id="IPR027417">
    <property type="entry name" value="P-loop_NTPase"/>
</dbReference>
<dbReference type="Gene3D" id="3.40.1170.10">
    <property type="entry name" value="DNA repair protein MutS, domain I"/>
    <property type="match status" value="1"/>
</dbReference>
<dbReference type="GO" id="GO:0005524">
    <property type="term" value="F:ATP binding"/>
    <property type="evidence" value="ECO:0007669"/>
    <property type="project" value="UniProtKB-KW"/>
</dbReference>
<feature type="region of interest" description="Disordered" evidence="5">
    <location>
        <begin position="570"/>
        <end position="593"/>
    </location>
</feature>
<evidence type="ECO:0000313" key="7">
    <source>
        <dbReference type="EMBL" id="JAT74070.1"/>
    </source>
</evidence>
<gene>
    <name evidence="7" type="ORF">g.76582</name>
</gene>
<dbReference type="Pfam" id="PF00488">
    <property type="entry name" value="MutS_V"/>
    <property type="match status" value="1"/>
</dbReference>
<feature type="compositionally biased region" description="Low complexity" evidence="5">
    <location>
        <begin position="1099"/>
        <end position="1117"/>
    </location>
</feature>
<evidence type="ECO:0000259" key="6">
    <source>
        <dbReference type="PROSITE" id="PS00486"/>
    </source>
</evidence>
<accession>A0A1D2A4G0</accession>
<keyword evidence="1" id="KW-0547">Nucleotide-binding</keyword>